<dbReference type="PANTHER" id="PTHR13771">
    <property type="entry name" value="INTERCELLULAR ADHESION MOLECULE"/>
    <property type="match status" value="1"/>
</dbReference>
<reference evidence="3" key="1">
    <citation type="submission" date="2025-08" db="UniProtKB">
        <authorList>
            <consortium name="Ensembl"/>
        </authorList>
    </citation>
    <scope>IDENTIFICATION</scope>
</reference>
<dbReference type="InterPro" id="IPR013783">
    <property type="entry name" value="Ig-like_fold"/>
</dbReference>
<dbReference type="Pfam" id="PF21146">
    <property type="entry name" value="ICAM1_3_5_D2"/>
    <property type="match status" value="1"/>
</dbReference>
<dbReference type="CDD" id="cd00096">
    <property type="entry name" value="Ig"/>
    <property type="match status" value="1"/>
</dbReference>
<evidence type="ECO:0000259" key="2">
    <source>
        <dbReference type="PROSITE" id="PS50835"/>
    </source>
</evidence>
<dbReference type="Pfam" id="PF13895">
    <property type="entry name" value="Ig_2"/>
    <property type="match status" value="1"/>
</dbReference>
<evidence type="ECO:0000313" key="4">
    <source>
        <dbReference type="Proteomes" id="UP000694428"/>
    </source>
</evidence>
<feature type="transmembrane region" description="Helical" evidence="1">
    <location>
        <begin position="412"/>
        <end position="436"/>
    </location>
</feature>
<dbReference type="GO" id="GO:0005178">
    <property type="term" value="F:integrin binding"/>
    <property type="evidence" value="ECO:0007669"/>
    <property type="project" value="InterPro"/>
</dbReference>
<keyword evidence="1" id="KW-0812">Transmembrane</keyword>
<proteinExistence type="predicted"/>
<dbReference type="PROSITE" id="PS50835">
    <property type="entry name" value="IG_LIKE"/>
    <property type="match status" value="1"/>
</dbReference>
<dbReference type="GO" id="GO:0007155">
    <property type="term" value="P:cell adhesion"/>
    <property type="evidence" value="ECO:0007669"/>
    <property type="project" value="InterPro"/>
</dbReference>
<evidence type="ECO:0000313" key="3">
    <source>
        <dbReference type="Ensembl" id="ENSPSTP00000022141.1"/>
    </source>
</evidence>
<reference evidence="3" key="2">
    <citation type="submission" date="2025-09" db="UniProtKB">
        <authorList>
            <consortium name="Ensembl"/>
        </authorList>
    </citation>
    <scope>IDENTIFICATION</scope>
</reference>
<keyword evidence="1" id="KW-1133">Transmembrane helix</keyword>
<dbReference type="InterPro" id="IPR007110">
    <property type="entry name" value="Ig-like_dom"/>
</dbReference>
<dbReference type="InterPro" id="IPR048679">
    <property type="entry name" value="ICAM1_3_5_D2"/>
</dbReference>
<dbReference type="Gene3D" id="2.60.40.10">
    <property type="entry name" value="Immunoglobulins"/>
    <property type="match status" value="4"/>
</dbReference>
<keyword evidence="1" id="KW-0472">Membrane</keyword>
<dbReference type="AlphaFoldDB" id="A0A8C9FWH4"/>
<dbReference type="SUPFAM" id="SSF48726">
    <property type="entry name" value="Immunoglobulin"/>
    <property type="match status" value="3"/>
</dbReference>
<accession>A0A8C9FWH4</accession>
<dbReference type="InterPro" id="IPR047012">
    <property type="entry name" value="ICAM_VCAM"/>
</dbReference>
<evidence type="ECO:0000256" key="1">
    <source>
        <dbReference type="SAM" id="Phobius"/>
    </source>
</evidence>
<dbReference type="Proteomes" id="UP000694428">
    <property type="component" value="Unplaced"/>
</dbReference>
<dbReference type="InterPro" id="IPR036179">
    <property type="entry name" value="Ig-like_dom_sf"/>
</dbReference>
<feature type="domain" description="Ig-like" evidence="2">
    <location>
        <begin position="285"/>
        <end position="406"/>
    </location>
</feature>
<protein>
    <recommendedName>
        <fullName evidence="2">Ig-like domain-containing protein</fullName>
    </recommendedName>
</protein>
<dbReference type="PANTHER" id="PTHR13771:SF9">
    <property type="entry name" value="INTERCELLULAR ADHESION MOLECULE 5"/>
    <property type="match status" value="1"/>
</dbReference>
<name>A0A8C9FWH4_PAVCR</name>
<sequence>MLHNVSEWNSSVQCYFHCGSSREKERAEVIAYRRLDQPQLLLISPVKLGHAYNLSCFVPNVSPVRNLSVSLRRGNLTLHTATFWGHSQEKLEDVLVTHKATAQLEDHGQSITCQAVLDLQPYGPLFNNSTAQVLEVYDFPDPPTLTASPPPLQKTADIHLETGEELNLTCSARSAIPAANITLLMDGEPLQPHSGDSWSVGVVGLLWDQPGKHTLNCTVTVGPEKRSKELVVHVYEFPTPQLHVSTDVPVAMQEVSGRCELPGGHREGIELQVVVGQSALVSWRPSPLPFTLQVKEEHDGSELRCEAKVEGRAPKWSDVVRLNVSAPPHMDDQLCPPTHTWTEGQEVNQWCRARGKPNPVVTCHKDGTIILMQQPCIVSRNHSGTYWCNASNALGTTGRSITVRVEYWDINVGLLVALAVLAAVLVAGGAVVYRLYYRKKKIRQYKLQKEQQRLLALGDFSNGAAAAPNGSGPGAQP</sequence>
<dbReference type="Ensembl" id="ENSPSTT00000023249.1">
    <property type="protein sequence ID" value="ENSPSTP00000022141.1"/>
    <property type="gene ID" value="ENSPSTG00000016219.1"/>
</dbReference>
<keyword evidence="4" id="KW-1185">Reference proteome</keyword>
<organism evidence="3 4">
    <name type="scientific">Pavo cristatus</name>
    <name type="common">Indian peafowl</name>
    <name type="synonym">Blue peafowl</name>
    <dbReference type="NCBI Taxonomy" id="9049"/>
    <lineage>
        <taxon>Eukaryota</taxon>
        <taxon>Metazoa</taxon>
        <taxon>Chordata</taxon>
        <taxon>Craniata</taxon>
        <taxon>Vertebrata</taxon>
        <taxon>Euteleostomi</taxon>
        <taxon>Archelosauria</taxon>
        <taxon>Archosauria</taxon>
        <taxon>Dinosauria</taxon>
        <taxon>Saurischia</taxon>
        <taxon>Theropoda</taxon>
        <taxon>Coelurosauria</taxon>
        <taxon>Aves</taxon>
        <taxon>Neognathae</taxon>
        <taxon>Galloanserae</taxon>
        <taxon>Galliformes</taxon>
        <taxon>Phasianidae</taxon>
        <taxon>Phasianinae</taxon>
        <taxon>Pavo</taxon>
    </lineage>
</organism>
<dbReference type="GO" id="GO:0005886">
    <property type="term" value="C:plasma membrane"/>
    <property type="evidence" value="ECO:0007669"/>
    <property type="project" value="TreeGrafter"/>
</dbReference>